<feature type="compositionally biased region" description="Polar residues" evidence="1">
    <location>
        <begin position="127"/>
        <end position="140"/>
    </location>
</feature>
<proteinExistence type="predicted"/>
<name>A0AAD9YRA2_COLKA</name>
<sequence length="146" mass="15446">MKDNKKKKKRNPNMCGVAKSVRFFEGEEGDCSDGASSRGSSPIKGSSKTGTGSKGFKGSKSTATKSPSKNGDPTKTSSKNGTPVKARSQKSPSPTKKAPLQGQPQRQTQQQTSGPKLIQYPIADDGQNGSSVQPQGNISMEISWKE</sequence>
<feature type="compositionally biased region" description="Low complexity" evidence="1">
    <location>
        <begin position="101"/>
        <end position="115"/>
    </location>
</feature>
<accession>A0AAD9YRA2</accession>
<organism evidence="2 3">
    <name type="scientific">Colletotrichum kahawae</name>
    <name type="common">Coffee berry disease fungus</name>
    <dbReference type="NCBI Taxonomy" id="34407"/>
    <lineage>
        <taxon>Eukaryota</taxon>
        <taxon>Fungi</taxon>
        <taxon>Dikarya</taxon>
        <taxon>Ascomycota</taxon>
        <taxon>Pezizomycotina</taxon>
        <taxon>Sordariomycetes</taxon>
        <taxon>Hypocreomycetidae</taxon>
        <taxon>Glomerellales</taxon>
        <taxon>Glomerellaceae</taxon>
        <taxon>Colletotrichum</taxon>
        <taxon>Colletotrichum gloeosporioides species complex</taxon>
    </lineage>
</organism>
<feature type="compositionally biased region" description="Basic residues" evidence="1">
    <location>
        <begin position="1"/>
        <end position="11"/>
    </location>
</feature>
<evidence type="ECO:0000313" key="2">
    <source>
        <dbReference type="EMBL" id="KAK2776488.1"/>
    </source>
</evidence>
<evidence type="ECO:0000313" key="3">
    <source>
        <dbReference type="Proteomes" id="UP001281614"/>
    </source>
</evidence>
<keyword evidence="3" id="KW-1185">Reference proteome</keyword>
<feature type="compositionally biased region" description="Low complexity" evidence="1">
    <location>
        <begin position="36"/>
        <end position="66"/>
    </location>
</feature>
<dbReference type="EMBL" id="VYYT01000027">
    <property type="protein sequence ID" value="KAK2776488.1"/>
    <property type="molecule type" value="Genomic_DNA"/>
</dbReference>
<dbReference type="AlphaFoldDB" id="A0AAD9YRA2"/>
<feature type="compositionally biased region" description="Polar residues" evidence="1">
    <location>
        <begin position="67"/>
        <end position="81"/>
    </location>
</feature>
<comment type="caution">
    <text evidence="2">The sequence shown here is derived from an EMBL/GenBank/DDBJ whole genome shotgun (WGS) entry which is preliminary data.</text>
</comment>
<protein>
    <submittedName>
        <fullName evidence="2">Uncharacterized protein</fullName>
    </submittedName>
</protein>
<feature type="region of interest" description="Disordered" evidence="1">
    <location>
        <begin position="1"/>
        <end position="146"/>
    </location>
</feature>
<gene>
    <name evidence="2" type="ORF">CKAH01_12404</name>
</gene>
<reference evidence="2" key="1">
    <citation type="submission" date="2023-02" db="EMBL/GenBank/DDBJ databases">
        <title>Colletotrichum kahawae CIFC_Que2 genome sequencing and assembly.</title>
        <authorList>
            <person name="Baroncelli R."/>
        </authorList>
    </citation>
    <scope>NUCLEOTIDE SEQUENCE</scope>
    <source>
        <strain evidence="2">CIFC_Que2</strain>
    </source>
</reference>
<evidence type="ECO:0000256" key="1">
    <source>
        <dbReference type="SAM" id="MobiDB-lite"/>
    </source>
</evidence>
<dbReference type="Proteomes" id="UP001281614">
    <property type="component" value="Unassembled WGS sequence"/>
</dbReference>